<dbReference type="InterPro" id="IPR002083">
    <property type="entry name" value="MATH/TRAF_dom"/>
</dbReference>
<dbReference type="HOGENOM" id="CLU_017785_0_0_1"/>
<sequence length="648" mass="71825">MDSSNTTTGAQDHQESNTIKFEWTLRGLKNLFESSSKGDAKSKVTKSVRFGGGRWQILFYANSGTVNPDGHSFMSLYLACEPTAEEKEEAVDGKWIRQGLYRFGFELRNLQRTLVFNSKEAHDHSFSHKTQNWGWAQFARRDLVYYQTNSVRQQDALLIICNITSSPYPPAQPLAIPRQPVPRDLLDALGGLLDDPTYSDVEFVLPRRGQTVPDARRIYATRTLLQRVPYFHSMFHSGFAEAAPSDDHDVELLSSPDPDDEAHFLDSDDEDDNLNPDDMETYDGASDATEVTEAPERDTDNVSAHTSWSIVSADAQDAQDPPQSSQPSSPRDANDMNESDEMGTTAVPEISRPPSAASSTLIRVDDGEREERRNVRAKLSHPSSPSTMDAEPVIGDNTPEMGVFDVPAVGSSSAVHLGARTGSIRRKSPAPASAITGPRKTRVVVRDASYATYRAVLYYIYTDTITFAPLASSFLHRPSETDSANIAAPDARPHSRTEWLAQWDVRHNTPEAPSRRPQPCSAKAVYRLADRLDLPELKARAFRYIVRSLSPENIAYEAFSPFAAAFVDVRKVMVRYFLDNWAAIRGSESMRNVWAQIRVGRHPGFEEVWPTIALSLEYNARAAESEGGQGQGQGVRTAAGVVVHVGES</sequence>
<feature type="compositionally biased region" description="Low complexity" evidence="1">
    <location>
        <begin position="313"/>
        <end position="331"/>
    </location>
</feature>
<gene>
    <name evidence="3" type="ORF">CERSUDRAFT_163065</name>
</gene>
<accession>M2QHB1</accession>
<dbReference type="InterPro" id="IPR011333">
    <property type="entry name" value="SKP1/BTB/POZ_sf"/>
</dbReference>
<feature type="domain" description="MATH" evidence="2">
    <location>
        <begin position="18"/>
        <end position="163"/>
    </location>
</feature>
<dbReference type="AlphaFoldDB" id="M2QHB1"/>
<dbReference type="OrthoDB" id="6359816at2759"/>
<feature type="compositionally biased region" description="Acidic residues" evidence="1">
    <location>
        <begin position="267"/>
        <end position="281"/>
    </location>
</feature>
<evidence type="ECO:0000256" key="1">
    <source>
        <dbReference type="SAM" id="MobiDB-lite"/>
    </source>
</evidence>
<name>M2QHB1_CERS8</name>
<dbReference type="InterPro" id="IPR008974">
    <property type="entry name" value="TRAF-like"/>
</dbReference>
<dbReference type="Gene3D" id="2.60.210.10">
    <property type="entry name" value="Apoptosis, Tumor Necrosis Factor Receptor Associated Protein 2, Chain A"/>
    <property type="match status" value="1"/>
</dbReference>
<dbReference type="EMBL" id="KB445819">
    <property type="protein sequence ID" value="EMD31420.1"/>
    <property type="molecule type" value="Genomic_DNA"/>
</dbReference>
<feature type="region of interest" description="Disordered" evidence="1">
    <location>
        <begin position="246"/>
        <end position="390"/>
    </location>
</feature>
<evidence type="ECO:0000259" key="2">
    <source>
        <dbReference type="PROSITE" id="PS50144"/>
    </source>
</evidence>
<dbReference type="SUPFAM" id="SSF49599">
    <property type="entry name" value="TRAF domain-like"/>
    <property type="match status" value="1"/>
</dbReference>
<dbReference type="Proteomes" id="UP000016930">
    <property type="component" value="Unassembled WGS sequence"/>
</dbReference>
<dbReference type="SUPFAM" id="SSF54695">
    <property type="entry name" value="POZ domain"/>
    <property type="match status" value="1"/>
</dbReference>
<keyword evidence="4" id="KW-1185">Reference proteome</keyword>
<feature type="compositionally biased region" description="Polar residues" evidence="1">
    <location>
        <begin position="301"/>
        <end position="310"/>
    </location>
</feature>
<dbReference type="CDD" id="cd00121">
    <property type="entry name" value="MATH"/>
    <property type="match status" value="1"/>
</dbReference>
<dbReference type="Gene3D" id="3.30.710.10">
    <property type="entry name" value="Potassium Channel Kv1.1, Chain A"/>
    <property type="match status" value="2"/>
</dbReference>
<proteinExistence type="predicted"/>
<feature type="compositionally biased region" description="Basic and acidic residues" evidence="1">
    <location>
        <begin position="363"/>
        <end position="374"/>
    </location>
</feature>
<evidence type="ECO:0000313" key="3">
    <source>
        <dbReference type="EMBL" id="EMD31420.1"/>
    </source>
</evidence>
<dbReference type="STRING" id="914234.M2QHB1"/>
<evidence type="ECO:0000313" key="4">
    <source>
        <dbReference type="Proteomes" id="UP000016930"/>
    </source>
</evidence>
<protein>
    <recommendedName>
        <fullName evidence="2">MATH domain-containing protein</fullName>
    </recommendedName>
</protein>
<dbReference type="PANTHER" id="PTHR24413">
    <property type="entry name" value="SPECKLE-TYPE POZ PROTEIN"/>
    <property type="match status" value="1"/>
</dbReference>
<dbReference type="Pfam" id="PF00917">
    <property type="entry name" value="MATH"/>
    <property type="match status" value="1"/>
</dbReference>
<organism evidence="3 4">
    <name type="scientific">Ceriporiopsis subvermispora (strain B)</name>
    <name type="common">White-rot fungus</name>
    <name type="synonym">Gelatoporia subvermispora</name>
    <dbReference type="NCBI Taxonomy" id="914234"/>
    <lineage>
        <taxon>Eukaryota</taxon>
        <taxon>Fungi</taxon>
        <taxon>Dikarya</taxon>
        <taxon>Basidiomycota</taxon>
        <taxon>Agaricomycotina</taxon>
        <taxon>Agaricomycetes</taxon>
        <taxon>Polyporales</taxon>
        <taxon>Gelatoporiaceae</taxon>
        <taxon>Gelatoporia</taxon>
    </lineage>
</organism>
<reference evidence="3 4" key="1">
    <citation type="journal article" date="2012" name="Proc. Natl. Acad. Sci. U.S.A.">
        <title>Comparative genomics of Ceriporiopsis subvermispora and Phanerochaete chrysosporium provide insight into selective ligninolysis.</title>
        <authorList>
            <person name="Fernandez-Fueyo E."/>
            <person name="Ruiz-Duenas F.J."/>
            <person name="Ferreira P."/>
            <person name="Floudas D."/>
            <person name="Hibbett D.S."/>
            <person name="Canessa P."/>
            <person name="Larrondo L.F."/>
            <person name="James T.Y."/>
            <person name="Seelenfreund D."/>
            <person name="Lobos S."/>
            <person name="Polanco R."/>
            <person name="Tello M."/>
            <person name="Honda Y."/>
            <person name="Watanabe T."/>
            <person name="Watanabe T."/>
            <person name="Ryu J.S."/>
            <person name="Kubicek C.P."/>
            <person name="Schmoll M."/>
            <person name="Gaskell J."/>
            <person name="Hammel K.E."/>
            <person name="St John F.J."/>
            <person name="Vanden Wymelenberg A."/>
            <person name="Sabat G."/>
            <person name="Splinter BonDurant S."/>
            <person name="Syed K."/>
            <person name="Yadav J.S."/>
            <person name="Doddapaneni H."/>
            <person name="Subramanian V."/>
            <person name="Lavin J.L."/>
            <person name="Oguiza J.A."/>
            <person name="Perez G."/>
            <person name="Pisabarro A.G."/>
            <person name="Ramirez L."/>
            <person name="Santoyo F."/>
            <person name="Master E."/>
            <person name="Coutinho P.M."/>
            <person name="Henrissat B."/>
            <person name="Lombard V."/>
            <person name="Magnuson J.K."/>
            <person name="Kuees U."/>
            <person name="Hori C."/>
            <person name="Igarashi K."/>
            <person name="Samejima M."/>
            <person name="Held B.W."/>
            <person name="Barry K.W."/>
            <person name="LaButti K.M."/>
            <person name="Lapidus A."/>
            <person name="Lindquist E.A."/>
            <person name="Lucas S.M."/>
            <person name="Riley R."/>
            <person name="Salamov A.A."/>
            <person name="Hoffmeister D."/>
            <person name="Schwenk D."/>
            <person name="Hadar Y."/>
            <person name="Yarden O."/>
            <person name="de Vries R.P."/>
            <person name="Wiebenga A."/>
            <person name="Stenlid J."/>
            <person name="Eastwood D."/>
            <person name="Grigoriev I.V."/>
            <person name="Berka R.M."/>
            <person name="Blanchette R.A."/>
            <person name="Kersten P."/>
            <person name="Martinez A.T."/>
            <person name="Vicuna R."/>
            <person name="Cullen D."/>
        </authorList>
    </citation>
    <scope>NUCLEOTIDE SEQUENCE [LARGE SCALE GENOMIC DNA]</scope>
    <source>
        <strain evidence="3 4">B</strain>
    </source>
</reference>
<dbReference type="PROSITE" id="PS50144">
    <property type="entry name" value="MATH"/>
    <property type="match status" value="1"/>
</dbReference>